<evidence type="ECO:0000256" key="1">
    <source>
        <dbReference type="SAM" id="MobiDB-lite"/>
    </source>
</evidence>
<proteinExistence type="predicted"/>
<comment type="caution">
    <text evidence="2">The sequence shown here is derived from an EMBL/GenBank/DDBJ whole genome shotgun (WGS) entry which is preliminary data.</text>
</comment>
<organism evidence="2 3">
    <name type="scientific">Prauserella halophila</name>
    <dbReference type="NCBI Taxonomy" id="185641"/>
    <lineage>
        <taxon>Bacteria</taxon>
        <taxon>Bacillati</taxon>
        <taxon>Actinomycetota</taxon>
        <taxon>Actinomycetes</taxon>
        <taxon>Pseudonocardiales</taxon>
        <taxon>Pseudonocardiaceae</taxon>
        <taxon>Prauserella</taxon>
    </lineage>
</organism>
<name>A0ABN1WB10_9PSEU</name>
<dbReference type="EMBL" id="BAAALN010000006">
    <property type="protein sequence ID" value="GAA1240598.1"/>
    <property type="molecule type" value="Genomic_DNA"/>
</dbReference>
<sequence>MGAYTFGMAVTMRVSEQTREQINGLADELGAKSADETIRRLIDEHWWNAAIAETRRYFTENPSDEDAELDELNAWTDADPSDT</sequence>
<dbReference type="Proteomes" id="UP001500653">
    <property type="component" value="Unassembled WGS sequence"/>
</dbReference>
<feature type="region of interest" description="Disordered" evidence="1">
    <location>
        <begin position="61"/>
        <end position="83"/>
    </location>
</feature>
<feature type="compositionally biased region" description="Acidic residues" evidence="1">
    <location>
        <begin position="62"/>
        <end position="71"/>
    </location>
</feature>
<reference evidence="2 3" key="1">
    <citation type="journal article" date="2019" name="Int. J. Syst. Evol. Microbiol.">
        <title>The Global Catalogue of Microorganisms (GCM) 10K type strain sequencing project: providing services to taxonomists for standard genome sequencing and annotation.</title>
        <authorList>
            <consortium name="The Broad Institute Genomics Platform"/>
            <consortium name="The Broad Institute Genome Sequencing Center for Infectious Disease"/>
            <person name="Wu L."/>
            <person name="Ma J."/>
        </authorList>
    </citation>
    <scope>NUCLEOTIDE SEQUENCE [LARGE SCALE GENOMIC DNA]</scope>
    <source>
        <strain evidence="2 3">JCM 13023</strain>
    </source>
</reference>
<keyword evidence="3" id="KW-1185">Reference proteome</keyword>
<evidence type="ECO:0000313" key="3">
    <source>
        <dbReference type="Proteomes" id="UP001500653"/>
    </source>
</evidence>
<protein>
    <submittedName>
        <fullName evidence="2">Uncharacterized protein</fullName>
    </submittedName>
</protein>
<accession>A0ABN1WB10</accession>
<gene>
    <name evidence="2" type="ORF">GCM10009676_26930</name>
</gene>
<evidence type="ECO:0000313" key="2">
    <source>
        <dbReference type="EMBL" id="GAA1240598.1"/>
    </source>
</evidence>